<sequence>MLGSAADRDQQFVHHELVPSRVGISSAAGISA</sequence>
<evidence type="ECO:0000313" key="2">
    <source>
        <dbReference type="Proteomes" id="UP000542742"/>
    </source>
</evidence>
<gene>
    <name evidence="1" type="ORF">BKA14_002866</name>
</gene>
<reference evidence="1 2" key="1">
    <citation type="submission" date="2020-08" db="EMBL/GenBank/DDBJ databases">
        <title>Sequencing the genomes of 1000 actinobacteria strains.</title>
        <authorList>
            <person name="Klenk H.-P."/>
        </authorList>
    </citation>
    <scope>NUCLEOTIDE SEQUENCE [LARGE SCALE GENOMIC DNA]</scope>
    <source>
        <strain evidence="1 2">DSM 45518</strain>
    </source>
</reference>
<keyword evidence="2" id="KW-1185">Reference proteome</keyword>
<dbReference type="Proteomes" id="UP000542742">
    <property type="component" value="Unassembled WGS sequence"/>
</dbReference>
<accession>A0A7W7CSY4</accession>
<dbReference type="AlphaFoldDB" id="A0A7W7CSY4"/>
<dbReference type="EMBL" id="JACHMF010000001">
    <property type="protein sequence ID" value="MBB4692718.1"/>
    <property type="molecule type" value="Genomic_DNA"/>
</dbReference>
<organism evidence="1 2">
    <name type="scientific">Paractinoplanes abujensis</name>
    <dbReference type="NCBI Taxonomy" id="882441"/>
    <lineage>
        <taxon>Bacteria</taxon>
        <taxon>Bacillati</taxon>
        <taxon>Actinomycetota</taxon>
        <taxon>Actinomycetes</taxon>
        <taxon>Micromonosporales</taxon>
        <taxon>Micromonosporaceae</taxon>
        <taxon>Paractinoplanes</taxon>
    </lineage>
</organism>
<evidence type="ECO:0000313" key="1">
    <source>
        <dbReference type="EMBL" id="MBB4692718.1"/>
    </source>
</evidence>
<proteinExistence type="predicted"/>
<comment type="caution">
    <text evidence="1">The sequence shown here is derived from an EMBL/GenBank/DDBJ whole genome shotgun (WGS) entry which is preliminary data.</text>
</comment>
<name>A0A7W7CSY4_9ACTN</name>
<protein>
    <submittedName>
        <fullName evidence="1">Uncharacterized protein</fullName>
    </submittedName>
</protein>